<protein>
    <recommendedName>
        <fullName evidence="9">Mur ligase central domain-containing protein</fullName>
    </recommendedName>
</protein>
<comment type="caution">
    <text evidence="7">The sequence shown here is derived from an EMBL/GenBank/DDBJ whole genome shotgun (WGS) entry which is preliminary data.</text>
</comment>
<evidence type="ECO:0000259" key="6">
    <source>
        <dbReference type="Pfam" id="PF08245"/>
    </source>
</evidence>
<keyword evidence="4" id="KW-0812">Transmembrane</keyword>
<name>A0A1F5NNU4_9BACT</name>
<accession>A0A1F5NNU4</accession>
<dbReference type="SUPFAM" id="SSF53623">
    <property type="entry name" value="MurD-like peptide ligases, catalytic domain"/>
    <property type="match status" value="1"/>
</dbReference>
<evidence type="ECO:0000256" key="1">
    <source>
        <dbReference type="ARBA" id="ARBA00022598"/>
    </source>
</evidence>
<keyword evidence="4" id="KW-1133">Transmembrane helix</keyword>
<dbReference type="PANTHER" id="PTHR43024:SF1">
    <property type="entry name" value="UDP-N-ACETYLMURAMOYL-TRIPEPTIDE--D-ALANYL-D-ALANINE LIGASE"/>
    <property type="match status" value="1"/>
</dbReference>
<evidence type="ECO:0000313" key="8">
    <source>
        <dbReference type="Proteomes" id="UP000176864"/>
    </source>
</evidence>
<evidence type="ECO:0000259" key="5">
    <source>
        <dbReference type="Pfam" id="PF02875"/>
    </source>
</evidence>
<dbReference type="GO" id="GO:0016881">
    <property type="term" value="F:acid-amino acid ligase activity"/>
    <property type="evidence" value="ECO:0007669"/>
    <property type="project" value="InterPro"/>
</dbReference>
<dbReference type="Pfam" id="PF02875">
    <property type="entry name" value="Mur_ligase_C"/>
    <property type="match status" value="1"/>
</dbReference>
<dbReference type="SUPFAM" id="SSF53244">
    <property type="entry name" value="MurD-like peptide ligases, peptide-binding domain"/>
    <property type="match status" value="1"/>
</dbReference>
<sequence>MFRAVKRFLYLLQLENYNLRRYLRVVTAKPFSREGFRQKLVWTPKLAAVFIFAMALQIAASYLALLPLMKSEIYLGIFPLVFVFLFLVLCFFHFVFLSLAVLILRPTDLFIKYFLVRRAKTKLEQFPKLKIIGITGSYGKTTMKEVLATILGEKFKVLKTPENINTPVGIARLIISELNPKIEIFVLEMGAYHRGDIRVLCEIAQPDVAILTGINEAHLERFGSLENTIKAKFEIVENAKPEALIVLNNDDTLVHEHYKYFIGARGIRFYKATERLLEYPAVTILGEYIWAVINACVIIAKELGMKDQEILAGIAKIKPVPHRLEKIENPNGITVIDDSYNGNPDGVREAIKVLSKFEGRRKIYITPGLVEGGRKVKEIHNNIGGQLASVADLVILIKNSVTPFIAEKLDKHKVIWFDSALEAHAALPNILKKGDVILFQNDWPDNYL</sequence>
<dbReference type="Proteomes" id="UP000176864">
    <property type="component" value="Unassembled WGS sequence"/>
</dbReference>
<dbReference type="InterPro" id="IPR004101">
    <property type="entry name" value="Mur_ligase_C"/>
</dbReference>
<keyword evidence="3" id="KW-0067">ATP-binding</keyword>
<dbReference type="InterPro" id="IPR013221">
    <property type="entry name" value="Mur_ligase_cen"/>
</dbReference>
<evidence type="ECO:0008006" key="9">
    <source>
        <dbReference type="Google" id="ProtNLM"/>
    </source>
</evidence>
<dbReference type="Gene3D" id="3.90.190.20">
    <property type="entry name" value="Mur ligase, C-terminal domain"/>
    <property type="match status" value="1"/>
</dbReference>
<gene>
    <name evidence="7" type="ORF">A2751_04340</name>
</gene>
<keyword evidence="4" id="KW-0472">Membrane</keyword>
<feature type="transmembrane region" description="Helical" evidence="4">
    <location>
        <begin position="46"/>
        <end position="65"/>
    </location>
</feature>
<evidence type="ECO:0000256" key="3">
    <source>
        <dbReference type="ARBA" id="ARBA00022840"/>
    </source>
</evidence>
<feature type="domain" description="Mur ligase central" evidence="6">
    <location>
        <begin position="134"/>
        <end position="258"/>
    </location>
</feature>
<dbReference type="EMBL" id="MFEK01000006">
    <property type="protein sequence ID" value="OGE79194.1"/>
    <property type="molecule type" value="Genomic_DNA"/>
</dbReference>
<proteinExistence type="predicted"/>
<evidence type="ECO:0000256" key="4">
    <source>
        <dbReference type="SAM" id="Phobius"/>
    </source>
</evidence>
<dbReference type="InterPro" id="IPR036565">
    <property type="entry name" value="Mur-like_cat_sf"/>
</dbReference>
<dbReference type="STRING" id="1817824.A2751_04340"/>
<dbReference type="PANTHER" id="PTHR43024">
    <property type="entry name" value="UDP-N-ACETYLMURAMOYL-TRIPEPTIDE--D-ALANYL-D-ALANINE LIGASE"/>
    <property type="match status" value="1"/>
</dbReference>
<feature type="transmembrane region" description="Helical" evidence="4">
    <location>
        <begin position="77"/>
        <end position="104"/>
    </location>
</feature>
<dbReference type="AlphaFoldDB" id="A0A1F5NNU4"/>
<dbReference type="Gene3D" id="3.40.1190.10">
    <property type="entry name" value="Mur-like, catalytic domain"/>
    <property type="match status" value="1"/>
</dbReference>
<reference evidence="7 8" key="1">
    <citation type="journal article" date="2016" name="Nat. Commun.">
        <title>Thousands of microbial genomes shed light on interconnected biogeochemical processes in an aquifer system.</title>
        <authorList>
            <person name="Anantharaman K."/>
            <person name="Brown C.T."/>
            <person name="Hug L.A."/>
            <person name="Sharon I."/>
            <person name="Castelle C.J."/>
            <person name="Probst A.J."/>
            <person name="Thomas B.C."/>
            <person name="Singh A."/>
            <person name="Wilkins M.J."/>
            <person name="Karaoz U."/>
            <person name="Brodie E.L."/>
            <person name="Williams K.H."/>
            <person name="Hubbard S.S."/>
            <person name="Banfield J.F."/>
        </authorList>
    </citation>
    <scope>NUCLEOTIDE SEQUENCE [LARGE SCALE GENOMIC DNA]</scope>
</reference>
<keyword evidence="2" id="KW-0547">Nucleotide-binding</keyword>
<dbReference type="Pfam" id="PF08245">
    <property type="entry name" value="Mur_ligase_M"/>
    <property type="match status" value="1"/>
</dbReference>
<dbReference type="InterPro" id="IPR051046">
    <property type="entry name" value="MurCDEF_CellWall_CoF430Synth"/>
</dbReference>
<keyword evidence="1" id="KW-0436">Ligase</keyword>
<feature type="domain" description="Mur ligase C-terminal" evidence="5">
    <location>
        <begin position="322"/>
        <end position="439"/>
    </location>
</feature>
<organism evidence="7 8">
    <name type="scientific">Candidatus Doudnabacteria bacterium RIFCSPHIGHO2_01_FULL_46_14</name>
    <dbReference type="NCBI Taxonomy" id="1817824"/>
    <lineage>
        <taxon>Bacteria</taxon>
        <taxon>Candidatus Doudnaibacteriota</taxon>
    </lineage>
</organism>
<dbReference type="GO" id="GO:0005524">
    <property type="term" value="F:ATP binding"/>
    <property type="evidence" value="ECO:0007669"/>
    <property type="project" value="UniProtKB-KW"/>
</dbReference>
<evidence type="ECO:0000256" key="2">
    <source>
        <dbReference type="ARBA" id="ARBA00022741"/>
    </source>
</evidence>
<dbReference type="InterPro" id="IPR036615">
    <property type="entry name" value="Mur_ligase_C_dom_sf"/>
</dbReference>
<evidence type="ECO:0000313" key="7">
    <source>
        <dbReference type="EMBL" id="OGE79194.1"/>
    </source>
</evidence>